<feature type="region of interest" description="Disordered" evidence="1">
    <location>
        <begin position="57"/>
        <end position="76"/>
    </location>
</feature>
<dbReference type="InterPro" id="IPR038084">
    <property type="entry name" value="PduO/GlcC-like_sf"/>
</dbReference>
<sequence length="141" mass="14200">MATHTRQPTITYDTAAHAVAAAVRIGAEVGIRAVVCVVDPSMNLVAFARADGATPHSVETSRRKADTAASTRRPSASMRADLVSALEHGSGGRLTSIAGGVPLIFDGLLVGGLGIAGGAPEQDIQVAELTLAEIGAEGAES</sequence>
<dbReference type="PANTHER" id="PTHR34309">
    <property type="entry name" value="SLR1406 PROTEIN"/>
    <property type="match status" value="1"/>
</dbReference>
<dbReference type="EMBL" id="CP151632">
    <property type="protein sequence ID" value="WZO33983.1"/>
    <property type="molecule type" value="Genomic_DNA"/>
</dbReference>
<organism evidence="2">
    <name type="scientific">Microbacterium sp. LWS13-1.2</name>
    <dbReference type="NCBI Taxonomy" id="3135264"/>
    <lineage>
        <taxon>Bacteria</taxon>
        <taxon>Bacillati</taxon>
        <taxon>Actinomycetota</taxon>
        <taxon>Actinomycetes</taxon>
        <taxon>Micrococcales</taxon>
        <taxon>Microbacteriaceae</taxon>
        <taxon>Microbacterium</taxon>
    </lineage>
</organism>
<reference evidence="2" key="1">
    <citation type="submission" date="2024-04" db="EMBL/GenBank/DDBJ databases">
        <authorList>
            <person name="Roder T."/>
            <person name="Oberhansli S."/>
            <person name="Kreuzer M."/>
        </authorList>
    </citation>
    <scope>NUCLEOTIDE SEQUENCE</scope>
    <source>
        <strain evidence="2">LWS13-1.2</strain>
    </source>
</reference>
<dbReference type="Gene3D" id="3.30.450.150">
    <property type="entry name" value="Haem-degrading domain"/>
    <property type="match status" value="1"/>
</dbReference>
<dbReference type="PANTHER" id="PTHR34309:SF1">
    <property type="entry name" value="PROTEIN GLCG"/>
    <property type="match status" value="1"/>
</dbReference>
<gene>
    <name evidence="2" type="ORF">MRBLWS13_001623</name>
</gene>
<dbReference type="AlphaFoldDB" id="A0AAU6SAK5"/>
<proteinExistence type="predicted"/>
<dbReference type="InterPro" id="IPR052517">
    <property type="entry name" value="GlcG_carb_metab_protein"/>
</dbReference>
<evidence type="ECO:0000313" key="2">
    <source>
        <dbReference type="EMBL" id="WZO33983.1"/>
    </source>
</evidence>
<dbReference type="SUPFAM" id="SSF143744">
    <property type="entry name" value="GlcG-like"/>
    <property type="match status" value="1"/>
</dbReference>
<dbReference type="RefSeq" id="WP_349428520.1">
    <property type="nucleotide sequence ID" value="NZ_CP151632.1"/>
</dbReference>
<accession>A0AAU6SAK5</accession>
<evidence type="ECO:0000256" key="1">
    <source>
        <dbReference type="SAM" id="MobiDB-lite"/>
    </source>
</evidence>
<protein>
    <submittedName>
        <fullName evidence="2">Heme-binding protein</fullName>
    </submittedName>
</protein>
<name>A0AAU6SAK5_9MICO</name>
<dbReference type="InterPro" id="IPR005624">
    <property type="entry name" value="PduO/GlcC-like"/>
</dbReference>
<dbReference type="Pfam" id="PF03928">
    <property type="entry name" value="HbpS-like"/>
    <property type="match status" value="1"/>
</dbReference>